<comment type="caution">
    <text evidence="2">The sequence shown here is derived from an EMBL/GenBank/DDBJ whole genome shotgun (WGS) entry which is preliminary data.</text>
</comment>
<dbReference type="Pfam" id="PF06103">
    <property type="entry name" value="DUF948"/>
    <property type="match status" value="1"/>
</dbReference>
<evidence type="ECO:0000256" key="1">
    <source>
        <dbReference type="SAM" id="Phobius"/>
    </source>
</evidence>
<proteinExistence type="predicted"/>
<feature type="transmembrane region" description="Helical" evidence="1">
    <location>
        <begin position="6"/>
        <end position="26"/>
    </location>
</feature>
<sequence length="138" mass="14997">MFVHIGVFLIAVSFAIFAIYLCKNLWRISIVGNSVSNTIIRMESSFLGTIQEVECVLDSTYVTATDVEAKVDALNGVFHTVGEIGNTAGMISEGLNDVTASYASSENTNGEKPFIRIIQGAEFAKGLVKSWKRGQEIN</sequence>
<evidence type="ECO:0000313" key="2">
    <source>
        <dbReference type="EMBL" id="MBD7983251.1"/>
    </source>
</evidence>
<reference evidence="2 3" key="1">
    <citation type="submission" date="2020-08" db="EMBL/GenBank/DDBJ databases">
        <title>A Genomic Blueprint of the Chicken Gut Microbiome.</title>
        <authorList>
            <person name="Gilroy R."/>
            <person name="Ravi A."/>
            <person name="Getino M."/>
            <person name="Pursley I."/>
            <person name="Horton D.L."/>
            <person name="Alikhan N.-F."/>
            <person name="Baker D."/>
            <person name="Gharbi K."/>
            <person name="Hall N."/>
            <person name="Watson M."/>
            <person name="Adriaenssens E.M."/>
            <person name="Foster-Nyarko E."/>
            <person name="Jarju S."/>
            <person name="Secka A."/>
            <person name="Antonio M."/>
            <person name="Oren A."/>
            <person name="Chaudhuri R."/>
            <person name="La Ragione R.M."/>
            <person name="Hildebrand F."/>
            <person name="Pallen M.J."/>
        </authorList>
    </citation>
    <scope>NUCLEOTIDE SEQUENCE [LARGE SCALE GENOMIC DNA]</scope>
    <source>
        <strain evidence="2 3">Sa2YVA2</strain>
    </source>
</reference>
<dbReference type="Proteomes" id="UP000626786">
    <property type="component" value="Unassembled WGS sequence"/>
</dbReference>
<keyword evidence="1" id="KW-1133">Transmembrane helix</keyword>
<evidence type="ECO:0000313" key="3">
    <source>
        <dbReference type="Proteomes" id="UP000626786"/>
    </source>
</evidence>
<keyword evidence="3" id="KW-1185">Reference proteome</keyword>
<dbReference type="RefSeq" id="WP_191692882.1">
    <property type="nucleotide sequence ID" value="NZ_JACSQN010000001.1"/>
</dbReference>
<dbReference type="EMBL" id="JACSQN010000001">
    <property type="protein sequence ID" value="MBD7983251.1"/>
    <property type="molecule type" value="Genomic_DNA"/>
</dbReference>
<name>A0ABR8U5D3_9BACL</name>
<keyword evidence="1" id="KW-0812">Transmembrane</keyword>
<protein>
    <submittedName>
        <fullName evidence="2">DUF948 domain-containing protein</fullName>
    </submittedName>
</protein>
<organism evidence="2 3">
    <name type="scientific">Sporosarcina quadrami</name>
    <dbReference type="NCBI Taxonomy" id="2762234"/>
    <lineage>
        <taxon>Bacteria</taxon>
        <taxon>Bacillati</taxon>
        <taxon>Bacillota</taxon>
        <taxon>Bacilli</taxon>
        <taxon>Bacillales</taxon>
        <taxon>Caryophanaceae</taxon>
        <taxon>Sporosarcina</taxon>
    </lineage>
</organism>
<keyword evidence="1" id="KW-0472">Membrane</keyword>
<accession>A0ABR8U5D3</accession>
<gene>
    <name evidence="2" type="ORF">H9649_01550</name>
</gene>
<dbReference type="InterPro" id="IPR009293">
    <property type="entry name" value="UPF0478"/>
</dbReference>
<dbReference type="PANTHER" id="PTHR40070:SF1">
    <property type="entry name" value="UPF0478 PROTEIN YTXG"/>
    <property type="match status" value="1"/>
</dbReference>
<dbReference type="PANTHER" id="PTHR40070">
    <property type="entry name" value="UPF0478 PROTEIN YTXG"/>
    <property type="match status" value="1"/>
</dbReference>